<dbReference type="EMBL" id="CP012033">
    <property type="protein sequence ID" value="AKP64511.1"/>
    <property type="molecule type" value="Genomic_DNA"/>
</dbReference>
<dbReference type="InterPro" id="IPR036291">
    <property type="entry name" value="NAD(P)-bd_dom_sf"/>
</dbReference>
<sequence length="250" mass="26661">MKTVVITGATSGMGLSAVKLFSHRGWQVVLADLNAAKGTQTVTDLTQAGYQHLFFHATDVSQAASVQALAAAISDRGWTVDSVINNAGIFVPGELHDVEESAWDRIMAVDVKAIYLTSRAFVPGMIAQGHGTIVNTGSISGLRGDYNMAAYNAAKGAVVNLVRAMALDYGKYNIRVNNVDPSATKTPMFMANPPEVVAQFEQANPLRRIAKPDDIARVMYFLASDESDPINGENLPVSGGLEQHSGQPVQ</sequence>
<feature type="region of interest" description="Disordered" evidence="3">
    <location>
        <begin position="231"/>
        <end position="250"/>
    </location>
</feature>
<dbReference type="AlphaFoldDB" id="A0AAC8UV26"/>
<dbReference type="Gene3D" id="3.40.50.720">
    <property type="entry name" value="NAD(P)-binding Rossmann-like Domain"/>
    <property type="match status" value="1"/>
</dbReference>
<reference evidence="4 5" key="1">
    <citation type="submission" date="2015-07" db="EMBL/GenBank/DDBJ databases">
        <title>Lactobacillus korensis/26-25/ whole genome sequencing.</title>
        <authorList>
            <person name="Kim M.K."/>
            <person name="Im W.-T."/>
            <person name="Srinivasan S."/>
            <person name="Lee J.-J."/>
        </authorList>
    </citation>
    <scope>NUCLEOTIDE SEQUENCE [LARGE SCALE GENOMIC DNA]</scope>
    <source>
        <strain evidence="4 5">26-25</strain>
    </source>
</reference>
<proteinExistence type="inferred from homology"/>
<dbReference type="PRINTS" id="PR00081">
    <property type="entry name" value="GDHRDH"/>
</dbReference>
<keyword evidence="2" id="KW-0560">Oxidoreductase</keyword>
<dbReference type="FunFam" id="3.40.50.720:FF:000084">
    <property type="entry name" value="Short-chain dehydrogenase reductase"/>
    <property type="match status" value="1"/>
</dbReference>
<evidence type="ECO:0000256" key="2">
    <source>
        <dbReference type="ARBA" id="ARBA00023002"/>
    </source>
</evidence>
<dbReference type="PANTHER" id="PTHR24321:SF8">
    <property type="entry name" value="ESTRADIOL 17-BETA-DEHYDROGENASE 8-RELATED"/>
    <property type="match status" value="1"/>
</dbReference>
<accession>A0AAC8UV26</accession>
<gene>
    <name evidence="4" type="ORF">ABN16_05555</name>
</gene>
<evidence type="ECO:0000256" key="1">
    <source>
        <dbReference type="ARBA" id="ARBA00006484"/>
    </source>
</evidence>
<dbReference type="PANTHER" id="PTHR24321">
    <property type="entry name" value="DEHYDROGENASES, SHORT CHAIN"/>
    <property type="match status" value="1"/>
</dbReference>
<protein>
    <submittedName>
        <fullName evidence="4">Short-chain dehydrogenase</fullName>
    </submittedName>
</protein>
<comment type="similarity">
    <text evidence="1">Belongs to the short-chain dehydrogenases/reductases (SDR) family.</text>
</comment>
<dbReference type="RefSeq" id="WP_048733658.1">
    <property type="nucleotide sequence ID" value="NZ_CP012033.1"/>
</dbReference>
<dbReference type="InterPro" id="IPR020904">
    <property type="entry name" value="Sc_DH/Rdtase_CS"/>
</dbReference>
<dbReference type="Proteomes" id="UP000036000">
    <property type="component" value="Chromosome"/>
</dbReference>
<name>A0AAC8UV26_9LACO</name>
<dbReference type="PROSITE" id="PS00061">
    <property type="entry name" value="ADH_SHORT"/>
    <property type="match status" value="1"/>
</dbReference>
<dbReference type="GO" id="GO:0008206">
    <property type="term" value="P:bile acid metabolic process"/>
    <property type="evidence" value="ECO:0007669"/>
    <property type="project" value="UniProtKB-ARBA"/>
</dbReference>
<dbReference type="CDD" id="cd05233">
    <property type="entry name" value="SDR_c"/>
    <property type="match status" value="1"/>
</dbReference>
<dbReference type="InterPro" id="IPR002347">
    <property type="entry name" value="SDR_fam"/>
</dbReference>
<evidence type="ECO:0000256" key="3">
    <source>
        <dbReference type="SAM" id="MobiDB-lite"/>
    </source>
</evidence>
<keyword evidence="5" id="KW-1185">Reference proteome</keyword>
<dbReference type="Pfam" id="PF13561">
    <property type="entry name" value="adh_short_C2"/>
    <property type="match status" value="1"/>
</dbReference>
<dbReference type="GO" id="GO:0016491">
    <property type="term" value="F:oxidoreductase activity"/>
    <property type="evidence" value="ECO:0007669"/>
    <property type="project" value="UniProtKB-KW"/>
</dbReference>
<organism evidence="4 5">
    <name type="scientific">Levilactobacillus koreensis</name>
    <dbReference type="NCBI Taxonomy" id="637971"/>
    <lineage>
        <taxon>Bacteria</taxon>
        <taxon>Bacillati</taxon>
        <taxon>Bacillota</taxon>
        <taxon>Bacilli</taxon>
        <taxon>Lactobacillales</taxon>
        <taxon>Lactobacillaceae</taxon>
        <taxon>Levilactobacillus</taxon>
    </lineage>
</organism>
<evidence type="ECO:0000313" key="5">
    <source>
        <dbReference type="Proteomes" id="UP000036000"/>
    </source>
</evidence>
<dbReference type="PRINTS" id="PR00080">
    <property type="entry name" value="SDRFAMILY"/>
</dbReference>
<dbReference type="KEGG" id="lko:ABN16_05555"/>
<evidence type="ECO:0000313" key="4">
    <source>
        <dbReference type="EMBL" id="AKP64511.1"/>
    </source>
</evidence>
<dbReference type="SUPFAM" id="SSF51735">
    <property type="entry name" value="NAD(P)-binding Rossmann-fold domains"/>
    <property type="match status" value="1"/>
</dbReference>